<dbReference type="CDD" id="cd07817">
    <property type="entry name" value="SRPBCC_8"/>
    <property type="match status" value="1"/>
</dbReference>
<protein>
    <submittedName>
        <fullName evidence="2">SRPBCC family protein</fullName>
    </submittedName>
</protein>
<dbReference type="InterPro" id="IPR047137">
    <property type="entry name" value="ORF3"/>
</dbReference>
<dbReference type="RefSeq" id="WP_349428749.1">
    <property type="nucleotide sequence ID" value="NZ_CP151632.1"/>
</dbReference>
<dbReference type="Gene3D" id="3.30.530.20">
    <property type="match status" value="1"/>
</dbReference>
<evidence type="ECO:0000259" key="1">
    <source>
        <dbReference type="Pfam" id="PF03364"/>
    </source>
</evidence>
<reference evidence="2" key="1">
    <citation type="submission" date="2024-04" db="EMBL/GenBank/DDBJ databases">
        <authorList>
            <person name="Roder T."/>
            <person name="Oberhansli S."/>
            <person name="Kreuzer M."/>
        </authorList>
    </citation>
    <scope>NUCLEOTIDE SEQUENCE</scope>
    <source>
        <strain evidence="2">LWS13-1.2</strain>
    </source>
</reference>
<organism evidence="2">
    <name type="scientific">Microbacterium sp. LWS13-1.2</name>
    <dbReference type="NCBI Taxonomy" id="3135264"/>
    <lineage>
        <taxon>Bacteria</taxon>
        <taxon>Bacillati</taxon>
        <taxon>Actinomycetota</taxon>
        <taxon>Actinomycetes</taxon>
        <taxon>Micrococcales</taxon>
        <taxon>Microbacteriaceae</taxon>
        <taxon>Microbacterium</taxon>
    </lineage>
</organism>
<dbReference type="SUPFAM" id="SSF55961">
    <property type="entry name" value="Bet v1-like"/>
    <property type="match status" value="1"/>
</dbReference>
<name>A0AAU6SBE5_9MICO</name>
<evidence type="ECO:0000313" key="2">
    <source>
        <dbReference type="EMBL" id="WZO34198.1"/>
    </source>
</evidence>
<dbReference type="Pfam" id="PF03364">
    <property type="entry name" value="Polyketide_cyc"/>
    <property type="match status" value="1"/>
</dbReference>
<accession>A0AAU6SBE5</accession>
<dbReference type="InterPro" id="IPR023393">
    <property type="entry name" value="START-like_dom_sf"/>
</dbReference>
<dbReference type="PANTHER" id="PTHR33824">
    <property type="entry name" value="POLYKETIDE CYCLASE/DEHYDRASE AND LIPID TRANSPORT SUPERFAMILY PROTEIN"/>
    <property type="match status" value="1"/>
</dbReference>
<dbReference type="InterPro" id="IPR005031">
    <property type="entry name" value="COQ10_START"/>
</dbReference>
<gene>
    <name evidence="2" type="ORF">MRBLWS13_001846</name>
</gene>
<dbReference type="EMBL" id="CP151632">
    <property type="protein sequence ID" value="WZO34198.1"/>
    <property type="molecule type" value="Genomic_DNA"/>
</dbReference>
<dbReference type="AlphaFoldDB" id="A0AAU6SBE5"/>
<feature type="domain" description="Coenzyme Q-binding protein COQ10 START" evidence="1">
    <location>
        <begin position="12"/>
        <end position="130"/>
    </location>
</feature>
<sequence>MATSIVTAEIDVDAPIRAVYDQWTQFEEFPRFMSAVERIDQLDDQRTHWIVNIGGVEREFDATITDQVPDDHISWASHGEKLHTGRVGFVPAGDGARVSLEMTWVPESFTEKAGAALGIDERAAKKDLERFKEFIEERGRETGGWRGEIHGTPTRDV</sequence>
<proteinExistence type="predicted"/>
<dbReference type="PANTHER" id="PTHR33824:SF7">
    <property type="entry name" value="POLYKETIDE CYCLASE_DEHYDRASE AND LIPID TRANSPORT SUPERFAMILY PROTEIN"/>
    <property type="match status" value="1"/>
</dbReference>